<dbReference type="Proteomes" id="UP000324222">
    <property type="component" value="Unassembled WGS sequence"/>
</dbReference>
<dbReference type="EMBL" id="VSRR010002779">
    <property type="protein sequence ID" value="MPC33184.1"/>
    <property type="molecule type" value="Genomic_DNA"/>
</dbReference>
<feature type="region of interest" description="Disordered" evidence="1">
    <location>
        <begin position="130"/>
        <end position="158"/>
    </location>
</feature>
<keyword evidence="3" id="KW-1185">Reference proteome</keyword>
<organism evidence="2 3">
    <name type="scientific">Portunus trituberculatus</name>
    <name type="common">Swimming crab</name>
    <name type="synonym">Neptunus trituberculatus</name>
    <dbReference type="NCBI Taxonomy" id="210409"/>
    <lineage>
        <taxon>Eukaryota</taxon>
        <taxon>Metazoa</taxon>
        <taxon>Ecdysozoa</taxon>
        <taxon>Arthropoda</taxon>
        <taxon>Crustacea</taxon>
        <taxon>Multicrustacea</taxon>
        <taxon>Malacostraca</taxon>
        <taxon>Eumalacostraca</taxon>
        <taxon>Eucarida</taxon>
        <taxon>Decapoda</taxon>
        <taxon>Pleocyemata</taxon>
        <taxon>Brachyura</taxon>
        <taxon>Eubrachyura</taxon>
        <taxon>Portunoidea</taxon>
        <taxon>Portunidae</taxon>
        <taxon>Portuninae</taxon>
        <taxon>Portunus</taxon>
    </lineage>
</organism>
<sequence>MAHNVRPVVDAALCQELQGGHPPAPPHTFIIPRCGKPRSEAPTLHCITLISQASSKASPTSQVIILTALSTTITTTAMSSVRADCLLNYHYNHENSIENYSNFHYSLELVQMLSRSSPYFNTQARDTVQGLTGGTYSPPVTDRRDRSKRKKGTRMGWR</sequence>
<feature type="compositionally biased region" description="Basic residues" evidence="1">
    <location>
        <begin position="146"/>
        <end position="158"/>
    </location>
</feature>
<reference evidence="2 3" key="1">
    <citation type="submission" date="2019-05" db="EMBL/GenBank/DDBJ databases">
        <title>Another draft genome of Portunus trituberculatus and its Hox gene families provides insights of decapod evolution.</title>
        <authorList>
            <person name="Jeong J.-H."/>
            <person name="Song I."/>
            <person name="Kim S."/>
            <person name="Choi T."/>
            <person name="Kim D."/>
            <person name="Ryu S."/>
            <person name="Kim W."/>
        </authorList>
    </citation>
    <scope>NUCLEOTIDE SEQUENCE [LARGE SCALE GENOMIC DNA]</scope>
    <source>
        <tissue evidence="2">Muscle</tissue>
    </source>
</reference>
<evidence type="ECO:0000313" key="2">
    <source>
        <dbReference type="EMBL" id="MPC33184.1"/>
    </source>
</evidence>
<proteinExistence type="predicted"/>
<dbReference type="AlphaFoldDB" id="A0A5B7EL76"/>
<accession>A0A5B7EL76</accession>
<gene>
    <name evidence="2" type="ORF">E2C01_026527</name>
</gene>
<name>A0A5B7EL76_PORTR</name>
<evidence type="ECO:0000256" key="1">
    <source>
        <dbReference type="SAM" id="MobiDB-lite"/>
    </source>
</evidence>
<protein>
    <submittedName>
        <fullName evidence="2">Uncharacterized protein</fullName>
    </submittedName>
</protein>
<comment type="caution">
    <text evidence="2">The sequence shown here is derived from an EMBL/GenBank/DDBJ whole genome shotgun (WGS) entry which is preliminary data.</text>
</comment>
<evidence type="ECO:0000313" key="3">
    <source>
        <dbReference type="Proteomes" id="UP000324222"/>
    </source>
</evidence>